<dbReference type="GO" id="GO:0008270">
    <property type="term" value="F:zinc ion binding"/>
    <property type="evidence" value="ECO:0007669"/>
    <property type="project" value="UniProtKB-KW"/>
</dbReference>
<name>A0A8T0CVS8_CORYI</name>
<feature type="region of interest" description="Disordered" evidence="10">
    <location>
        <begin position="98"/>
        <end position="124"/>
    </location>
</feature>
<feature type="region of interest" description="Disordered" evidence="10">
    <location>
        <begin position="407"/>
        <end position="440"/>
    </location>
</feature>
<evidence type="ECO:0000259" key="11">
    <source>
        <dbReference type="Pfam" id="PF20644"/>
    </source>
</evidence>
<evidence type="ECO:0000259" key="12">
    <source>
        <dbReference type="Pfam" id="PF20645"/>
    </source>
</evidence>
<dbReference type="OrthoDB" id="10069252at2759"/>
<keyword evidence="3" id="KW-0479">Metal-binding</keyword>
<evidence type="ECO:0000313" key="14">
    <source>
        <dbReference type="Proteomes" id="UP000806378"/>
    </source>
</evidence>
<dbReference type="GO" id="GO:0070860">
    <property type="term" value="C:RNA polymerase I core factor complex"/>
    <property type="evidence" value="ECO:0007669"/>
    <property type="project" value="InterPro"/>
</dbReference>
<feature type="region of interest" description="Disordered" evidence="10">
    <location>
        <begin position="535"/>
        <end position="554"/>
    </location>
</feature>
<keyword evidence="9" id="KW-0539">Nucleus</keyword>
<dbReference type="PANTHER" id="PTHR31576:SF2">
    <property type="entry name" value="TATA BOX-BINDING PROTEIN-ASSOCIATED FACTOR RNA POLYMERASE I SUBUNIT B"/>
    <property type="match status" value="1"/>
</dbReference>
<dbReference type="AlphaFoldDB" id="A0A8T0CVS8"/>
<dbReference type="InterPro" id="IPR048538">
    <property type="entry name" value="Rrn7_cyclin_C"/>
</dbReference>
<feature type="compositionally biased region" description="Polar residues" evidence="10">
    <location>
        <begin position="410"/>
        <end position="425"/>
    </location>
</feature>
<feature type="domain" description="Rrn7/TAF1B C-terminal cyclin" evidence="12">
    <location>
        <begin position="309"/>
        <end position="407"/>
    </location>
</feature>
<dbReference type="Pfam" id="PF20644">
    <property type="entry name" value="Rrn7_cyclin_N"/>
    <property type="match status" value="1"/>
</dbReference>
<dbReference type="EMBL" id="MU089528">
    <property type="protein sequence ID" value="KAF7851691.1"/>
    <property type="molecule type" value="Genomic_DNA"/>
</dbReference>
<evidence type="ECO:0000313" key="13">
    <source>
        <dbReference type="EMBL" id="KAF7851691.1"/>
    </source>
</evidence>
<keyword evidence="14" id="KW-1185">Reference proteome</keyword>
<evidence type="ECO:0000256" key="3">
    <source>
        <dbReference type="ARBA" id="ARBA00022723"/>
    </source>
</evidence>
<feature type="domain" description="Rrn7/TAF1B N-terminal cyclin" evidence="11">
    <location>
        <begin position="146"/>
        <end position="281"/>
    </location>
</feature>
<evidence type="ECO:0000256" key="8">
    <source>
        <dbReference type="ARBA" id="ARBA00023163"/>
    </source>
</evidence>
<dbReference type="PANTHER" id="PTHR31576">
    <property type="entry name" value="TATA BOX-BINDING PROTEIN-ASSOCIATED FACTOR RNA POLYMERASE I SUBUNIT B"/>
    <property type="match status" value="1"/>
</dbReference>
<organism evidence="13 14">
    <name type="scientific">Corymbia citriodora subsp. variegata</name>
    <dbReference type="NCBI Taxonomy" id="360336"/>
    <lineage>
        <taxon>Eukaryota</taxon>
        <taxon>Viridiplantae</taxon>
        <taxon>Streptophyta</taxon>
        <taxon>Embryophyta</taxon>
        <taxon>Tracheophyta</taxon>
        <taxon>Spermatophyta</taxon>
        <taxon>Magnoliopsida</taxon>
        <taxon>eudicotyledons</taxon>
        <taxon>Gunneridae</taxon>
        <taxon>Pentapetalae</taxon>
        <taxon>rosids</taxon>
        <taxon>malvids</taxon>
        <taxon>Myrtales</taxon>
        <taxon>Myrtaceae</taxon>
        <taxon>Myrtoideae</taxon>
        <taxon>Eucalypteae</taxon>
        <taxon>Corymbia</taxon>
    </lineage>
</organism>
<dbReference type="Pfam" id="PF20645">
    <property type="entry name" value="Rrn7_cyclin_C"/>
    <property type="match status" value="1"/>
</dbReference>
<evidence type="ECO:0000256" key="7">
    <source>
        <dbReference type="ARBA" id="ARBA00023125"/>
    </source>
</evidence>
<evidence type="ECO:0000256" key="9">
    <source>
        <dbReference type="ARBA" id="ARBA00023242"/>
    </source>
</evidence>
<dbReference type="Proteomes" id="UP000806378">
    <property type="component" value="Unassembled WGS sequence"/>
</dbReference>
<protein>
    <recommendedName>
        <fullName evidence="15">TATA box-binding protein-associated factor RNA polymerase I subunit B</fullName>
    </recommendedName>
</protein>
<keyword evidence="6" id="KW-0805">Transcription regulation</keyword>
<sequence>MEEDGNTLDITCDGCGGVGFDDGHDGFFYCRHCGSQADDIVDTGVADENFVDKGGDTRGALYQASHRRQRHLSAVKPEPHHSQPQLWSQLTLTPHLKTPRKGEDDAYDEIGPTGPEDFANSGSARPRALGYEDYYNEVRIRYVMGLQTMVQLQCEALVREVGATPLICGIAGPIWLRFVASTRVFSEEWADETFQESEMLTLEEPKDFRPRFKFRAEPHNMHGKRAVMIWYRTLRKKIPLSSSLAISFLACHVAREPILPTDIIKWSVEGKLPYFAAFQDIEKNIGTPSAACPLSSNLMFRPSQAVPSQKLEAMAASIALSIGLDLPPVNFCAICSRYLNQLCLPAEKIFPHACRIQEWSMPPDLWLSANELRLPTCVCVMSILMVAIRILYNIHGFGEWEKSLTDHQDMSSTSSDGVGSRNTGGSRMREDVEKGSGFYSGAGDHLDTRLEAEASDGDKSDFDAKELLRNLNARYSDFNDSYEYCKDLPTYLQYCKDVVFAGLESSCQAYEEGEIMKQLWNFYEKKKDGEQTERRGLHFDGALNQKRPRDNVNGCSKNSLIGNKRLNSGTSDANESHLFCTDDDAFSQSSLADDSMKSSTRPSSESYQDRAIRQLKLDMEENRFFYIPPRVKVKRLDYLHYVRKRDHGALAYVAHADYYILLRACARVAQVEIRCMHMGVLNFERRLAWTENRIEHCLHLTPPKLSCEFCSDGTGEDDADDVINLSGLNI</sequence>
<evidence type="ECO:0000256" key="2">
    <source>
        <dbReference type="ARBA" id="ARBA00006899"/>
    </source>
</evidence>
<comment type="similarity">
    <text evidence="2">Belongs to the RRN7/TAF1B family.</text>
</comment>
<evidence type="ECO:0000256" key="6">
    <source>
        <dbReference type="ARBA" id="ARBA00023015"/>
    </source>
</evidence>
<gene>
    <name evidence="13" type="ORF">BT93_L3205</name>
</gene>
<evidence type="ECO:0000256" key="5">
    <source>
        <dbReference type="ARBA" id="ARBA00022833"/>
    </source>
</evidence>
<evidence type="ECO:0000256" key="4">
    <source>
        <dbReference type="ARBA" id="ARBA00022771"/>
    </source>
</evidence>
<dbReference type="Gramene" id="rna-gnl|WGS:JABURB|Cocit.L3205.1">
    <property type="protein sequence ID" value="cds-KAF7851691.1"/>
    <property type="gene ID" value="gene-BT93_L3205"/>
</dbReference>
<dbReference type="InterPro" id="IPR048540">
    <property type="entry name" value="Rrn7_cyclin_N"/>
</dbReference>
<keyword evidence="4" id="KW-0863">Zinc-finger</keyword>
<keyword evidence="5" id="KW-0862">Zinc</keyword>
<dbReference type="GO" id="GO:0001164">
    <property type="term" value="F:RNA polymerase I core promoter sequence-specific DNA binding"/>
    <property type="evidence" value="ECO:0007669"/>
    <property type="project" value="InterPro"/>
</dbReference>
<comment type="caution">
    <text evidence="13">The sequence shown here is derived from an EMBL/GenBank/DDBJ whole genome shotgun (WGS) entry which is preliminary data.</text>
</comment>
<dbReference type="InterPro" id="IPR033599">
    <property type="entry name" value="TAF1B/Rrn7"/>
</dbReference>
<comment type="subcellular location">
    <subcellularLocation>
        <location evidence="1">Nucleus</location>
        <location evidence="1">Nucleolus</location>
    </subcellularLocation>
</comment>
<accession>A0A8T0CVS8</accession>
<reference evidence="13" key="1">
    <citation type="submission" date="2020-05" db="EMBL/GenBank/DDBJ databases">
        <title>WGS assembly of Corymbia citriodora subspecies variegata.</title>
        <authorList>
            <person name="Barry K."/>
            <person name="Hundley H."/>
            <person name="Shu S."/>
            <person name="Jenkins J."/>
            <person name="Grimwood J."/>
            <person name="Baten A."/>
        </authorList>
    </citation>
    <scope>NUCLEOTIDE SEQUENCE</scope>
    <source>
        <strain evidence="13">CV2-018</strain>
    </source>
</reference>
<evidence type="ECO:0000256" key="1">
    <source>
        <dbReference type="ARBA" id="ARBA00004604"/>
    </source>
</evidence>
<keyword evidence="8" id="KW-0804">Transcription</keyword>
<dbReference type="GO" id="GO:0042790">
    <property type="term" value="P:nucleolar large rRNA transcription by RNA polymerase I"/>
    <property type="evidence" value="ECO:0007669"/>
    <property type="project" value="TreeGrafter"/>
</dbReference>
<evidence type="ECO:0008006" key="15">
    <source>
        <dbReference type="Google" id="ProtNLM"/>
    </source>
</evidence>
<evidence type="ECO:0000256" key="10">
    <source>
        <dbReference type="SAM" id="MobiDB-lite"/>
    </source>
</evidence>
<keyword evidence="7" id="KW-0238">DNA-binding</keyword>
<proteinExistence type="inferred from homology"/>